<organism evidence="1 2">
    <name type="scientific">Eretmocerus hayati</name>
    <dbReference type="NCBI Taxonomy" id="131215"/>
    <lineage>
        <taxon>Eukaryota</taxon>
        <taxon>Metazoa</taxon>
        <taxon>Ecdysozoa</taxon>
        <taxon>Arthropoda</taxon>
        <taxon>Hexapoda</taxon>
        <taxon>Insecta</taxon>
        <taxon>Pterygota</taxon>
        <taxon>Neoptera</taxon>
        <taxon>Endopterygota</taxon>
        <taxon>Hymenoptera</taxon>
        <taxon>Apocrita</taxon>
        <taxon>Proctotrupomorpha</taxon>
        <taxon>Chalcidoidea</taxon>
        <taxon>Aphelinidae</taxon>
        <taxon>Aphelininae</taxon>
        <taxon>Eretmocerus</taxon>
    </lineage>
</organism>
<evidence type="ECO:0000313" key="1">
    <source>
        <dbReference type="EMBL" id="KAJ8679550.1"/>
    </source>
</evidence>
<sequence length="298" mass="34349">MLKRSMTSPVLVCQAWVSVDLGWKSPITLDESQFHRKHEHHDTIRDRPHVYLCCEPGLYLKNGECVQGPSQAILEFPPIYLQSHRHLKRQSDHEIYLMSSNKSADWHFRSKIYNPCDDGAYGLYPGEDKFYLLDDGHVLDLEYEPENRDQSQFCLATLLVPENKNDSVMDNETYSDDLVNSSFRDVTVIAVCLPPLKSLPWIYTVFELISAVFLTLALFAYASLPHLQNLKGVIVSSYVMCLALAYYFLVITKIAGADMFVDVYAYLCNTIAYIVHFSFLASFFWLNVMCFDIWWTFG</sequence>
<proteinExistence type="predicted"/>
<accession>A0ACC2P804</accession>
<protein>
    <submittedName>
        <fullName evidence="1">Uncharacterized protein</fullName>
    </submittedName>
</protein>
<gene>
    <name evidence="1" type="ORF">QAD02_015337</name>
</gene>
<evidence type="ECO:0000313" key="2">
    <source>
        <dbReference type="Proteomes" id="UP001239111"/>
    </source>
</evidence>
<dbReference type="EMBL" id="CM056742">
    <property type="protein sequence ID" value="KAJ8679550.1"/>
    <property type="molecule type" value="Genomic_DNA"/>
</dbReference>
<reference evidence="1" key="1">
    <citation type="submission" date="2023-04" db="EMBL/GenBank/DDBJ databases">
        <title>A chromosome-level genome assembly of the parasitoid wasp Eretmocerus hayati.</title>
        <authorList>
            <person name="Zhong Y."/>
            <person name="Liu S."/>
            <person name="Liu Y."/>
        </authorList>
    </citation>
    <scope>NUCLEOTIDE SEQUENCE</scope>
    <source>
        <strain evidence="1">ZJU_SS_LIU_2023</strain>
    </source>
</reference>
<name>A0ACC2P804_9HYME</name>
<keyword evidence="2" id="KW-1185">Reference proteome</keyword>
<feature type="non-terminal residue" evidence="1">
    <location>
        <position position="298"/>
    </location>
</feature>
<comment type="caution">
    <text evidence="1">The sequence shown here is derived from an EMBL/GenBank/DDBJ whole genome shotgun (WGS) entry which is preliminary data.</text>
</comment>
<dbReference type="Proteomes" id="UP001239111">
    <property type="component" value="Chromosome 2"/>
</dbReference>